<feature type="compositionally biased region" description="Polar residues" evidence="1">
    <location>
        <begin position="744"/>
        <end position="753"/>
    </location>
</feature>
<feature type="compositionally biased region" description="Polar residues" evidence="1">
    <location>
        <begin position="387"/>
        <end position="396"/>
    </location>
</feature>
<feature type="region of interest" description="Disordered" evidence="1">
    <location>
        <begin position="280"/>
        <end position="304"/>
    </location>
</feature>
<feature type="compositionally biased region" description="Polar residues" evidence="1">
    <location>
        <begin position="710"/>
        <end position="731"/>
    </location>
</feature>
<feature type="region of interest" description="Disordered" evidence="1">
    <location>
        <begin position="601"/>
        <end position="810"/>
    </location>
</feature>
<feature type="compositionally biased region" description="Basic residues" evidence="1">
    <location>
        <begin position="759"/>
        <end position="768"/>
    </location>
</feature>
<feature type="compositionally biased region" description="Basic and acidic residues" evidence="1">
    <location>
        <begin position="29"/>
        <end position="45"/>
    </location>
</feature>
<dbReference type="Proteomes" id="UP000215127">
    <property type="component" value="Chromosome 3"/>
</dbReference>
<name>A0A1X7RN13_ZYMT9</name>
<dbReference type="EMBL" id="LT853694">
    <property type="protein sequence ID" value="SMQ48812.1"/>
    <property type="molecule type" value="Genomic_DNA"/>
</dbReference>
<dbReference type="STRING" id="1276538.A0A1X7RN13"/>
<feature type="region of interest" description="Disordered" evidence="1">
    <location>
        <begin position="1"/>
        <end position="130"/>
    </location>
</feature>
<accession>A0A1X7RN13</accession>
<evidence type="ECO:0000256" key="1">
    <source>
        <dbReference type="SAM" id="MobiDB-lite"/>
    </source>
</evidence>
<evidence type="ECO:0000313" key="3">
    <source>
        <dbReference type="Proteomes" id="UP000215127"/>
    </source>
</evidence>
<proteinExistence type="predicted"/>
<feature type="compositionally biased region" description="Pro residues" evidence="1">
    <location>
        <begin position="410"/>
        <end position="420"/>
    </location>
</feature>
<feature type="region of interest" description="Disordered" evidence="1">
    <location>
        <begin position="517"/>
        <end position="547"/>
    </location>
</feature>
<feature type="compositionally biased region" description="Basic and acidic residues" evidence="1">
    <location>
        <begin position="448"/>
        <end position="465"/>
    </location>
</feature>
<evidence type="ECO:0000313" key="2">
    <source>
        <dbReference type="EMBL" id="SMQ48812.1"/>
    </source>
</evidence>
<feature type="compositionally biased region" description="Gly residues" evidence="1">
    <location>
        <begin position="772"/>
        <end position="782"/>
    </location>
</feature>
<sequence>MGWKLKGGKAPTPNKPSNGDAASVHGRKVSLENRPFDEDIGDQFKKNVHRPPKGVQNWFDAWPSDGEDEEEDDDDSDDDYAKKGRGKGGMDTVRKIAPASVPTLPQVDSPKNTLKPASVYAPRRSPLDGVYEDRGRPARPQHIGHTAGQRRVVQLPRPRSVDSVRSIAASERSKHLSPMKARFDSPDIDHVTLRERARSALSDYSIDASLPDIRASLMVDDHCSVILGSASTVDLSRLPSIKPLQVATSPISTNSPILKPSYSLDNFSWSSSAFSELQHEQLSPDQSLGSPDGTALASSDEIGPREIARKFSHDAGSLREMRHARASSRLPILSTTGPVNVVICNDAVSNPIRKTSVSTAPTPESGHVVVVTDEEMALLKTMRQKTSMVPSPSWSETIGKFPAPAEQSPVTPPMRTPPLPRKNKNRYSSRKDSAMPSAKQSPNVQVEACRESEAQNKTKTEECSHGESYLDSESSASSVVSVDETRSITPVRPTFLESRSPPAKDCDDPLRASAQRISEARKRASTWQPEVNDESNHPPGPAKPQTISPEAQRRLETFIATKGAPPPLNVWIKATTMRRENTLVPPVTDAQEMPMPRVTPRASHNMQQVSPPRLQTPHREPTLPTPNLGAQGHSTPNLLAQDPPPRRRDPMTRFSKVPMPNPLKSHPIEPSLPAASLHSRKSSRSTQAPEVISATVRRLPWDTGPVIPLSSVTTSGNMSNASQSTLSSYDTCEQFPSEVPAYSSHGTNDWTDTTDPRRSKSRGRRLTRRPGEQGGKPDGGGILRTVEVGVKKTEGRRRGLSAADDGGLAPGLDPWHVLAGRAPAVRASKSHGGGLSGIYQQQGKGTRA</sequence>
<feature type="compositionally biased region" description="Polar residues" evidence="1">
    <location>
        <begin position="838"/>
        <end position="848"/>
    </location>
</feature>
<gene>
    <name evidence="2" type="ORF">ZT3D7_G3962</name>
</gene>
<feature type="region of interest" description="Disordered" evidence="1">
    <location>
        <begin position="387"/>
        <end position="485"/>
    </location>
</feature>
<feature type="region of interest" description="Disordered" evidence="1">
    <location>
        <begin position="491"/>
        <end position="510"/>
    </location>
</feature>
<organism evidence="2 3">
    <name type="scientific">Zymoseptoria tritici (strain ST99CH_3D7)</name>
    <dbReference type="NCBI Taxonomy" id="1276538"/>
    <lineage>
        <taxon>Eukaryota</taxon>
        <taxon>Fungi</taxon>
        <taxon>Dikarya</taxon>
        <taxon>Ascomycota</taxon>
        <taxon>Pezizomycotina</taxon>
        <taxon>Dothideomycetes</taxon>
        <taxon>Dothideomycetidae</taxon>
        <taxon>Mycosphaerellales</taxon>
        <taxon>Mycosphaerellaceae</taxon>
        <taxon>Zymoseptoria</taxon>
    </lineage>
</organism>
<dbReference type="AlphaFoldDB" id="A0A1X7RN13"/>
<keyword evidence="3" id="KW-1185">Reference proteome</keyword>
<feature type="compositionally biased region" description="Polar residues" evidence="1">
    <location>
        <begin position="280"/>
        <end position="289"/>
    </location>
</feature>
<feature type="compositionally biased region" description="Low complexity" evidence="1">
    <location>
        <begin position="467"/>
        <end position="482"/>
    </location>
</feature>
<feature type="compositionally biased region" description="Acidic residues" evidence="1">
    <location>
        <begin position="65"/>
        <end position="78"/>
    </location>
</feature>
<protein>
    <submittedName>
        <fullName evidence="2">Uncharacterized protein</fullName>
    </submittedName>
</protein>
<reference evidence="2 3" key="1">
    <citation type="submission" date="2016-06" db="EMBL/GenBank/DDBJ databases">
        <authorList>
            <person name="Kjaerup R.B."/>
            <person name="Dalgaard T.S."/>
            <person name="Juul-Madsen H.R."/>
        </authorList>
    </citation>
    <scope>NUCLEOTIDE SEQUENCE [LARGE SCALE GENOMIC DNA]</scope>
</reference>
<feature type="region of interest" description="Disordered" evidence="1">
    <location>
        <begin position="825"/>
        <end position="848"/>
    </location>
</feature>